<sequence length="80" mass="8597">ASAVIVIGCDLKGESAGFAYRVIQAATKTDAQLVLANVRSTSLNKFANVFLQYRPGSEAWLVAGLNKAILMYNPFSTCLK</sequence>
<gene>
    <name evidence="1" type="ORF">UW82_C0002G0001</name>
</gene>
<dbReference type="AlphaFoldDB" id="A0A0G1KNA3"/>
<dbReference type="Gene3D" id="3.40.228.10">
    <property type="entry name" value="Dimethylsulfoxide Reductase, domain 2"/>
    <property type="match status" value="1"/>
</dbReference>
<protein>
    <submittedName>
        <fullName evidence="1">Molybdopterin oxidoreductase</fullName>
    </submittedName>
</protein>
<accession>A0A0G1KNA3</accession>
<evidence type="ECO:0000313" key="2">
    <source>
        <dbReference type="Proteomes" id="UP000034504"/>
    </source>
</evidence>
<evidence type="ECO:0000313" key="1">
    <source>
        <dbReference type="EMBL" id="KKT85131.1"/>
    </source>
</evidence>
<dbReference type="Proteomes" id="UP000034504">
    <property type="component" value="Unassembled WGS sequence"/>
</dbReference>
<dbReference type="EMBL" id="LCJU01000002">
    <property type="protein sequence ID" value="KKT85131.1"/>
    <property type="molecule type" value="Genomic_DNA"/>
</dbReference>
<dbReference type="SUPFAM" id="SSF53706">
    <property type="entry name" value="Formate dehydrogenase/DMSO reductase, domains 1-3"/>
    <property type="match status" value="1"/>
</dbReference>
<comment type="caution">
    <text evidence="1">The sequence shown here is derived from an EMBL/GenBank/DDBJ whole genome shotgun (WGS) entry which is preliminary data.</text>
</comment>
<feature type="non-terminal residue" evidence="1">
    <location>
        <position position="1"/>
    </location>
</feature>
<name>A0A0G1KNA3_UNCKA</name>
<reference evidence="1 2" key="1">
    <citation type="journal article" date="2015" name="Nature">
        <title>rRNA introns, odd ribosomes, and small enigmatic genomes across a large radiation of phyla.</title>
        <authorList>
            <person name="Brown C.T."/>
            <person name="Hug L.A."/>
            <person name="Thomas B.C."/>
            <person name="Sharon I."/>
            <person name="Castelle C.J."/>
            <person name="Singh A."/>
            <person name="Wilkins M.J."/>
            <person name="Williams K.H."/>
            <person name="Banfield J.F."/>
        </authorList>
    </citation>
    <scope>NUCLEOTIDE SEQUENCE [LARGE SCALE GENOMIC DNA]</scope>
</reference>
<proteinExistence type="predicted"/>
<organism evidence="1 2">
    <name type="scientific">candidate division WWE3 bacterium GW2011_GWC2_44_9</name>
    <dbReference type="NCBI Taxonomy" id="1619125"/>
    <lineage>
        <taxon>Bacteria</taxon>
        <taxon>Katanobacteria</taxon>
    </lineage>
</organism>